<feature type="transmembrane region" description="Helical" evidence="9">
    <location>
        <begin position="85"/>
        <end position="105"/>
    </location>
</feature>
<keyword evidence="5 9" id="KW-1133">Transmembrane helix</keyword>
<dbReference type="InterPro" id="IPR018629">
    <property type="entry name" value="XK-rel"/>
</dbReference>
<evidence type="ECO:0000256" key="3">
    <source>
        <dbReference type="ARBA" id="ARBA00022475"/>
    </source>
</evidence>
<dbReference type="PANTHER" id="PTHR16024:SF16">
    <property type="entry name" value="XK-RELATED PROTEIN 4"/>
    <property type="match status" value="1"/>
</dbReference>
<feature type="transmembrane region" description="Helical" evidence="9">
    <location>
        <begin position="182"/>
        <end position="198"/>
    </location>
</feature>
<evidence type="ECO:0000256" key="9">
    <source>
        <dbReference type="RuleBase" id="RU910716"/>
    </source>
</evidence>
<comment type="similarity">
    <text evidence="2 9">Belongs to the XK family.</text>
</comment>
<dbReference type="Pfam" id="PF09815">
    <property type="entry name" value="XK-related"/>
    <property type="match status" value="1"/>
</dbReference>
<feature type="transmembrane region" description="Helical" evidence="9">
    <location>
        <begin position="210"/>
        <end position="229"/>
    </location>
</feature>
<dbReference type="GO" id="GO:0070782">
    <property type="term" value="P:phosphatidylserine exposure on apoptotic cell surface"/>
    <property type="evidence" value="ECO:0007669"/>
    <property type="project" value="TreeGrafter"/>
</dbReference>
<feature type="transmembrane region" description="Helical" evidence="9">
    <location>
        <begin position="241"/>
        <end position="264"/>
    </location>
</feature>
<organism evidence="10 11">
    <name type="scientific">Aldrovandia affinis</name>
    <dbReference type="NCBI Taxonomy" id="143900"/>
    <lineage>
        <taxon>Eukaryota</taxon>
        <taxon>Metazoa</taxon>
        <taxon>Chordata</taxon>
        <taxon>Craniata</taxon>
        <taxon>Vertebrata</taxon>
        <taxon>Euteleostomi</taxon>
        <taxon>Actinopterygii</taxon>
        <taxon>Neopterygii</taxon>
        <taxon>Teleostei</taxon>
        <taxon>Notacanthiformes</taxon>
        <taxon>Halosauridae</taxon>
        <taxon>Aldrovandia</taxon>
    </lineage>
</organism>
<gene>
    <name evidence="10" type="ORF">AAFF_G00272270</name>
</gene>
<sequence length="403" mass="46154">MLPPIGADDQGRSGSSDIAWRYFHTFYLGVRSRRSGEQERWRFYWRMVYEYADVSMLHLLATFLGSAPQLVLQLCIIIQTHKLQALQGMTAAASLVSLAWALALYQKALRDSRDDKKPLSHLAVVLQFCWHFFTIAARVITFALFASVFQLYFGIFIVLHWCIMTFWIVHCETEFCVSKWEEIVFDMVVGIVYIFSWFNVKEGRTRCRLLVYYFIVLLENATLSALWYLYRLPAATEAFAVPALCVIFSSFLTGVLFMLMYYAFFHPNGPRFGRSTSCILDDPSAAFALPPEGATNSLRSNRGAGAGAVADRDPRYMERDGCMPVFQVRPTAPSTPSSRAPRIEETVIKIDLCRNRYPAWERHVLDRSIRKAVLAVDGLATPPRLQYKDDALMQERLEYETTL</sequence>
<evidence type="ECO:0000256" key="4">
    <source>
        <dbReference type="ARBA" id="ARBA00022692"/>
    </source>
</evidence>
<feature type="transmembrane region" description="Helical" evidence="9">
    <location>
        <begin position="125"/>
        <end position="144"/>
    </location>
</feature>
<keyword evidence="11" id="KW-1185">Reference proteome</keyword>
<evidence type="ECO:0000256" key="5">
    <source>
        <dbReference type="ARBA" id="ARBA00022989"/>
    </source>
</evidence>
<dbReference type="GO" id="GO:0005886">
    <property type="term" value="C:plasma membrane"/>
    <property type="evidence" value="ECO:0007669"/>
    <property type="project" value="UniProtKB-SubCell"/>
</dbReference>
<reference evidence="10" key="1">
    <citation type="journal article" date="2023" name="Science">
        <title>Genome structures resolve the early diversification of teleost fishes.</title>
        <authorList>
            <person name="Parey E."/>
            <person name="Louis A."/>
            <person name="Montfort J."/>
            <person name="Bouchez O."/>
            <person name="Roques C."/>
            <person name="Iampietro C."/>
            <person name="Lluch J."/>
            <person name="Castinel A."/>
            <person name="Donnadieu C."/>
            <person name="Desvignes T."/>
            <person name="Floi Bucao C."/>
            <person name="Jouanno E."/>
            <person name="Wen M."/>
            <person name="Mejri S."/>
            <person name="Dirks R."/>
            <person name="Jansen H."/>
            <person name="Henkel C."/>
            <person name="Chen W.J."/>
            <person name="Zahm M."/>
            <person name="Cabau C."/>
            <person name="Klopp C."/>
            <person name="Thompson A.W."/>
            <person name="Robinson-Rechavi M."/>
            <person name="Braasch I."/>
            <person name="Lecointre G."/>
            <person name="Bobe J."/>
            <person name="Postlethwait J.H."/>
            <person name="Berthelot C."/>
            <person name="Roest Crollius H."/>
            <person name="Guiguen Y."/>
        </authorList>
    </citation>
    <scope>NUCLEOTIDE SEQUENCE</scope>
    <source>
        <strain evidence="10">NC1722</strain>
    </source>
</reference>
<keyword evidence="3" id="KW-1003">Cell membrane</keyword>
<comment type="function">
    <text evidence="8">Phospholipid scramblase that promotes phosphatidylserine exposure on apoptotic cell surface. Phosphatidylserine is a specific marker only present at the surface of apoptotic cells and acts as a specific signal for engulfment.</text>
</comment>
<evidence type="ECO:0000256" key="2">
    <source>
        <dbReference type="ARBA" id="ARBA00008789"/>
    </source>
</evidence>
<feature type="transmembrane region" description="Helical" evidence="9">
    <location>
        <begin position="56"/>
        <end position="78"/>
    </location>
</feature>
<feature type="transmembrane region" description="Helical" evidence="9">
    <location>
        <begin position="151"/>
        <end position="170"/>
    </location>
</feature>
<dbReference type="PANTHER" id="PTHR16024">
    <property type="entry name" value="XK-RELATED PROTEIN"/>
    <property type="match status" value="1"/>
</dbReference>
<evidence type="ECO:0000256" key="6">
    <source>
        <dbReference type="ARBA" id="ARBA00023136"/>
    </source>
</evidence>
<dbReference type="GO" id="GO:1902742">
    <property type="term" value="P:apoptotic process involved in development"/>
    <property type="evidence" value="ECO:0007669"/>
    <property type="project" value="TreeGrafter"/>
</dbReference>
<comment type="catalytic activity">
    <reaction evidence="7">
        <text>a 1,2-diacyl-sn-glycero-3-phospho-L-serine(in) = a 1,2-diacyl-sn-glycero-3-phospho-L-serine(out)</text>
        <dbReference type="Rhea" id="RHEA:38663"/>
        <dbReference type="ChEBI" id="CHEBI:57262"/>
    </reaction>
</comment>
<protein>
    <recommendedName>
        <fullName evidence="9">XK-related protein</fullName>
    </recommendedName>
</protein>
<keyword evidence="4 9" id="KW-0812">Transmembrane</keyword>
<name>A0AAD7RBC8_9TELE</name>
<evidence type="ECO:0000256" key="1">
    <source>
        <dbReference type="ARBA" id="ARBA00004651"/>
    </source>
</evidence>
<dbReference type="EMBL" id="JAINUG010000377">
    <property type="protein sequence ID" value="KAJ8372990.1"/>
    <property type="molecule type" value="Genomic_DNA"/>
</dbReference>
<evidence type="ECO:0000256" key="7">
    <source>
        <dbReference type="ARBA" id="ARBA00024479"/>
    </source>
</evidence>
<accession>A0AAD7RBC8</accession>
<proteinExistence type="inferred from homology"/>
<evidence type="ECO:0000313" key="11">
    <source>
        <dbReference type="Proteomes" id="UP001221898"/>
    </source>
</evidence>
<evidence type="ECO:0000256" key="8">
    <source>
        <dbReference type="ARBA" id="ARBA00045305"/>
    </source>
</evidence>
<evidence type="ECO:0000313" key="10">
    <source>
        <dbReference type="EMBL" id="KAJ8372990.1"/>
    </source>
</evidence>
<keyword evidence="6 9" id="KW-0472">Membrane</keyword>
<dbReference type="InterPro" id="IPR050895">
    <property type="entry name" value="XK-related_scramblase"/>
</dbReference>
<dbReference type="GO" id="GO:0043652">
    <property type="term" value="P:engulfment of apoptotic cell"/>
    <property type="evidence" value="ECO:0007669"/>
    <property type="project" value="TreeGrafter"/>
</dbReference>
<comment type="caution">
    <text evidence="10">The sequence shown here is derived from an EMBL/GenBank/DDBJ whole genome shotgun (WGS) entry which is preliminary data.</text>
</comment>
<comment type="subcellular location">
    <subcellularLocation>
        <location evidence="1">Cell membrane</location>
        <topology evidence="1">Multi-pass membrane protein</topology>
    </subcellularLocation>
    <subcellularLocation>
        <location evidence="9">Membrane</location>
        <topology evidence="9">Multi-pass membrane protein</topology>
    </subcellularLocation>
</comment>
<dbReference type="Proteomes" id="UP001221898">
    <property type="component" value="Unassembled WGS sequence"/>
</dbReference>
<dbReference type="AlphaFoldDB" id="A0AAD7RBC8"/>